<evidence type="ECO:0000313" key="2">
    <source>
        <dbReference type="Proteomes" id="UP001597492"/>
    </source>
</evidence>
<dbReference type="Proteomes" id="UP001597492">
    <property type="component" value="Unassembled WGS sequence"/>
</dbReference>
<reference evidence="2" key="1">
    <citation type="journal article" date="2019" name="Int. J. Syst. Evol. Microbiol.">
        <title>The Global Catalogue of Microorganisms (GCM) 10K type strain sequencing project: providing services to taxonomists for standard genome sequencing and annotation.</title>
        <authorList>
            <consortium name="The Broad Institute Genomics Platform"/>
            <consortium name="The Broad Institute Genome Sequencing Center for Infectious Disease"/>
            <person name="Wu L."/>
            <person name="Ma J."/>
        </authorList>
    </citation>
    <scope>NUCLEOTIDE SEQUENCE [LARGE SCALE GENOMIC DNA]</scope>
    <source>
        <strain evidence="2">TISTR 1514</strain>
    </source>
</reference>
<evidence type="ECO:0000313" key="1">
    <source>
        <dbReference type="EMBL" id="MFD2758792.1"/>
    </source>
</evidence>
<sequence>MAASLRTLLDQLGNSRSTLFGVTSSAALAALALVEPRGASSTRKLLYRGAIGAVAAWSAIAAARTESSRPMTGKTLASVAGAVGVASAALSPVSERLDAKLVDALARGRVTRPRLVLAAATAALSVAVWWFDRRSVSAEATPER</sequence>
<organism evidence="1 2">
    <name type="scientific">Gulosibacter faecalis</name>
    <dbReference type="NCBI Taxonomy" id="272240"/>
    <lineage>
        <taxon>Bacteria</taxon>
        <taxon>Bacillati</taxon>
        <taxon>Actinomycetota</taxon>
        <taxon>Actinomycetes</taxon>
        <taxon>Micrococcales</taxon>
        <taxon>Microbacteriaceae</taxon>
        <taxon>Gulosibacter</taxon>
    </lineage>
</organism>
<dbReference type="EMBL" id="JBHUNE010000007">
    <property type="protein sequence ID" value="MFD2758792.1"/>
    <property type="molecule type" value="Genomic_DNA"/>
</dbReference>
<gene>
    <name evidence="1" type="ORF">ACFSW7_10435</name>
</gene>
<keyword evidence="2" id="KW-1185">Reference proteome</keyword>
<name>A0ABW5UYJ9_9MICO</name>
<accession>A0ABW5UYJ9</accession>
<dbReference type="RefSeq" id="WP_019619077.1">
    <property type="nucleotide sequence ID" value="NZ_JBHUNE010000007.1"/>
</dbReference>
<protein>
    <submittedName>
        <fullName evidence="1">Uncharacterized protein</fullName>
    </submittedName>
</protein>
<proteinExistence type="predicted"/>
<comment type="caution">
    <text evidence="1">The sequence shown here is derived from an EMBL/GenBank/DDBJ whole genome shotgun (WGS) entry which is preliminary data.</text>
</comment>